<keyword evidence="2 6" id="KW-0012">Acyltransferase</keyword>
<comment type="function">
    <text evidence="4">Specifically acetylates 'Lys-40' in alpha-tubulin on the lumenal side of microtubules. Promotes microtubule destabilization and accelerates microtubule dynamics; this activity may be independent of acetylation activity. Acetylates alpha-tubulin with a slow enzymatic rate, due to a catalytic site that is not optimized for acetyl transfer. Enters the microtubule through each end and diffuses quickly throughout the lumen of microtubules. Acetylates only long/old microtubules because of its slow acetylation rate since it does not have time to act on dynamically unstable microtubules before the enzyme is released. Required for normal sperm flagellar function. Promotes directional cell locomotion and chemotaxis, through AP2A2-dependent acetylation of alpha-tubulin at clathrin-coated pits that are concentrated at the leading edge of migrating cells. May facilitate primary cilium assembly.</text>
</comment>
<evidence type="ECO:0000313" key="8">
    <source>
        <dbReference type="Ensembl" id="ENSCSAVP00000015614.1"/>
    </source>
</evidence>
<keyword evidence="9" id="KW-1185">Reference proteome</keyword>
<evidence type="ECO:0000256" key="5">
    <source>
        <dbReference type="ARBA" id="ARBA00066570"/>
    </source>
</evidence>
<dbReference type="HOGENOM" id="CLU_025013_2_1_1"/>
<dbReference type="AlphaFoldDB" id="H2ZDE8"/>
<dbReference type="OMA" id="FFIGRHP"/>
<dbReference type="HAMAP" id="MF_03130">
    <property type="entry name" value="mec17"/>
    <property type="match status" value="1"/>
</dbReference>
<dbReference type="GeneTree" id="ENSGT00390000008276"/>
<dbReference type="PANTHER" id="PTHR12327:SF0">
    <property type="entry name" value="ALPHA-TUBULIN N-ACETYLTRANSFERASE 1"/>
    <property type="match status" value="1"/>
</dbReference>
<dbReference type="Proteomes" id="UP000007875">
    <property type="component" value="Unassembled WGS sequence"/>
</dbReference>
<dbReference type="GO" id="GO:0048666">
    <property type="term" value="P:neuron development"/>
    <property type="evidence" value="ECO:0007669"/>
    <property type="project" value="UniProtKB-UniRule"/>
</dbReference>
<evidence type="ECO:0000256" key="4">
    <source>
        <dbReference type="ARBA" id="ARBA00054822"/>
    </source>
</evidence>
<reference evidence="9" key="1">
    <citation type="submission" date="2003-08" db="EMBL/GenBank/DDBJ databases">
        <authorList>
            <person name="Birren B."/>
            <person name="Nusbaum C."/>
            <person name="Abebe A."/>
            <person name="Abouelleil A."/>
            <person name="Adekoya E."/>
            <person name="Ait-zahra M."/>
            <person name="Allen N."/>
            <person name="Allen T."/>
            <person name="An P."/>
            <person name="Anderson M."/>
            <person name="Anderson S."/>
            <person name="Arachchi H."/>
            <person name="Armbruster J."/>
            <person name="Bachantsang P."/>
            <person name="Baldwin J."/>
            <person name="Barry A."/>
            <person name="Bayul T."/>
            <person name="Blitshsteyn B."/>
            <person name="Bloom T."/>
            <person name="Blye J."/>
            <person name="Boguslavskiy L."/>
            <person name="Borowsky M."/>
            <person name="Boukhgalter B."/>
            <person name="Brunache A."/>
            <person name="Butler J."/>
            <person name="Calixte N."/>
            <person name="Calvo S."/>
            <person name="Camarata J."/>
            <person name="Campo K."/>
            <person name="Chang J."/>
            <person name="Cheshatsang Y."/>
            <person name="Citroen M."/>
            <person name="Collymore A."/>
            <person name="Considine T."/>
            <person name="Cook A."/>
            <person name="Cooke P."/>
            <person name="Corum B."/>
            <person name="Cuomo C."/>
            <person name="David R."/>
            <person name="Dawoe T."/>
            <person name="Degray S."/>
            <person name="Dodge S."/>
            <person name="Dooley K."/>
            <person name="Dorje P."/>
            <person name="Dorjee K."/>
            <person name="Dorris L."/>
            <person name="Duffey N."/>
            <person name="Dupes A."/>
            <person name="Elkins T."/>
            <person name="Engels R."/>
            <person name="Erickson J."/>
            <person name="Farina A."/>
            <person name="Faro S."/>
            <person name="Ferreira P."/>
            <person name="Fischer H."/>
            <person name="Fitzgerald M."/>
            <person name="Foley K."/>
            <person name="Gage D."/>
            <person name="Galagan J."/>
            <person name="Gearin G."/>
            <person name="Gnerre S."/>
            <person name="Gnirke A."/>
            <person name="Goyette A."/>
            <person name="Graham J."/>
            <person name="Grandbois E."/>
            <person name="Gyaltsen K."/>
            <person name="Hafez N."/>
            <person name="Hagopian D."/>
            <person name="Hagos B."/>
            <person name="Hall J."/>
            <person name="Hatcher B."/>
            <person name="Heller A."/>
            <person name="Higgins H."/>
            <person name="Honan T."/>
            <person name="Horn A."/>
            <person name="Houde N."/>
            <person name="Hughes L."/>
            <person name="Hulme W."/>
            <person name="Husby E."/>
            <person name="Iliev I."/>
            <person name="Jaffe D."/>
            <person name="Jones C."/>
            <person name="Kamal M."/>
            <person name="Kamat A."/>
            <person name="Kamvysselis M."/>
            <person name="Karlsson E."/>
            <person name="Kells C."/>
            <person name="Kieu A."/>
            <person name="Kisner P."/>
            <person name="Kodira C."/>
            <person name="Kulbokas E."/>
            <person name="Labutti K."/>
            <person name="Lama D."/>
            <person name="Landers T."/>
            <person name="Leger J."/>
            <person name="Levine S."/>
            <person name="Lewis D."/>
            <person name="Lewis T."/>
            <person name="Lindblad-toh K."/>
            <person name="Liu X."/>
            <person name="Lokyitsang T."/>
            <person name="Lokyitsang Y."/>
            <person name="Lucien O."/>
            <person name="Lui A."/>
            <person name="Ma L.J."/>
            <person name="Mabbitt R."/>
            <person name="Macdonald J."/>
            <person name="Maclean C."/>
            <person name="Major J."/>
            <person name="Manning J."/>
            <person name="Marabella R."/>
            <person name="Maru K."/>
            <person name="Matthews C."/>
            <person name="Mauceli E."/>
            <person name="Mccarthy M."/>
            <person name="Mcdonough S."/>
            <person name="Mcghee T."/>
            <person name="Meldrim J."/>
            <person name="Meneus L."/>
            <person name="Mesirov J."/>
            <person name="Mihalev A."/>
            <person name="Mihova T."/>
            <person name="Mikkelsen T."/>
            <person name="Mlenga V."/>
            <person name="Moru K."/>
            <person name="Mozes J."/>
            <person name="Mulrain L."/>
            <person name="Munson G."/>
            <person name="Naylor J."/>
            <person name="Newes C."/>
            <person name="Nguyen C."/>
            <person name="Nguyen N."/>
            <person name="Nguyen T."/>
            <person name="Nicol R."/>
            <person name="Nielsen C."/>
            <person name="Nizzari M."/>
            <person name="Norbu C."/>
            <person name="Norbu N."/>
            <person name="O'donnell P."/>
            <person name="Okoawo O."/>
            <person name="O'leary S."/>
            <person name="Omotosho B."/>
            <person name="O'neill K."/>
            <person name="Osman S."/>
            <person name="Parker S."/>
            <person name="Perrin D."/>
            <person name="Phunkhang P."/>
            <person name="Piqani B."/>
            <person name="Purcell S."/>
            <person name="Rachupka T."/>
            <person name="Ramasamy U."/>
            <person name="Rameau R."/>
            <person name="Ray V."/>
            <person name="Raymond C."/>
            <person name="Retta R."/>
            <person name="Richardson S."/>
            <person name="Rise C."/>
            <person name="Rodriguez J."/>
            <person name="Rogers J."/>
            <person name="Rogov P."/>
            <person name="Rutman M."/>
            <person name="Schupbach R."/>
            <person name="Seaman C."/>
            <person name="Settipalli S."/>
            <person name="Sharpe T."/>
            <person name="Sheridan J."/>
            <person name="Sherpa N."/>
            <person name="Shi J."/>
            <person name="Smirnov S."/>
            <person name="Smith C."/>
            <person name="Sougnez C."/>
            <person name="Spencer B."/>
            <person name="Stalker J."/>
            <person name="Stange-thomann N."/>
            <person name="Stavropoulos S."/>
            <person name="Stetson K."/>
            <person name="Stone C."/>
            <person name="Stone S."/>
            <person name="Stubbs M."/>
            <person name="Talamas J."/>
            <person name="Tchuinga P."/>
            <person name="Tenzing P."/>
            <person name="Tesfaye S."/>
            <person name="Theodore J."/>
            <person name="Thoulutsang Y."/>
            <person name="Topham K."/>
            <person name="Towey S."/>
            <person name="Tsamla T."/>
            <person name="Tsomo N."/>
            <person name="Vallee D."/>
            <person name="Vassiliev H."/>
            <person name="Venkataraman V."/>
            <person name="Vinson J."/>
            <person name="Vo A."/>
            <person name="Wade C."/>
            <person name="Wang S."/>
            <person name="Wangchuk T."/>
            <person name="Wangdi T."/>
            <person name="Whittaker C."/>
            <person name="Wilkinson J."/>
            <person name="Wu Y."/>
            <person name="Wyman D."/>
            <person name="Yadav S."/>
            <person name="Yang S."/>
            <person name="Yang X."/>
            <person name="Yeager S."/>
            <person name="Yee E."/>
            <person name="Young G."/>
            <person name="Zainoun J."/>
            <person name="Zembeck L."/>
            <person name="Zimmer A."/>
            <person name="Zody M."/>
            <person name="Lander E."/>
        </authorList>
    </citation>
    <scope>NUCLEOTIDE SEQUENCE [LARGE SCALE GENOMIC DNA]</scope>
</reference>
<dbReference type="InterPro" id="IPR007965">
    <property type="entry name" value="GNAT_ATAT"/>
</dbReference>
<evidence type="ECO:0000313" key="9">
    <source>
        <dbReference type="Proteomes" id="UP000007875"/>
    </source>
</evidence>
<dbReference type="eggNOG" id="KOG4601">
    <property type="taxonomic scope" value="Eukaryota"/>
</dbReference>
<dbReference type="FunFam" id="3.40.630.30:FF:000060">
    <property type="entry name" value="Alpha-tubulin N-acetyltransferase 1"/>
    <property type="match status" value="1"/>
</dbReference>
<organism evidence="8 9">
    <name type="scientific">Ciona savignyi</name>
    <name type="common">Pacific transparent sea squirt</name>
    <dbReference type="NCBI Taxonomy" id="51511"/>
    <lineage>
        <taxon>Eukaryota</taxon>
        <taxon>Metazoa</taxon>
        <taxon>Chordata</taxon>
        <taxon>Tunicata</taxon>
        <taxon>Ascidiacea</taxon>
        <taxon>Phlebobranchia</taxon>
        <taxon>Cionidae</taxon>
        <taxon>Ciona</taxon>
    </lineage>
</organism>
<evidence type="ECO:0000256" key="1">
    <source>
        <dbReference type="ARBA" id="ARBA00022679"/>
    </source>
</evidence>
<proteinExistence type="inferred from homology"/>
<evidence type="ECO:0000259" key="7">
    <source>
        <dbReference type="PROSITE" id="PS51730"/>
    </source>
</evidence>
<feature type="site" description="Crucial for catalytic activity" evidence="6">
    <location>
        <position position="52"/>
    </location>
</feature>
<dbReference type="GO" id="GO:0005874">
    <property type="term" value="C:microtubule"/>
    <property type="evidence" value="ECO:0007669"/>
    <property type="project" value="InterPro"/>
</dbReference>
<dbReference type="InterPro" id="IPR038746">
    <property type="entry name" value="Atat"/>
</dbReference>
<keyword evidence="1 6" id="KW-0808">Transferase</keyword>
<evidence type="ECO:0000256" key="2">
    <source>
        <dbReference type="ARBA" id="ARBA00023315"/>
    </source>
</evidence>
<dbReference type="GO" id="GO:0070507">
    <property type="term" value="P:regulation of microtubule cytoskeleton organization"/>
    <property type="evidence" value="ECO:0007669"/>
    <property type="project" value="UniProtKB-UniRule"/>
</dbReference>
<evidence type="ECO:0000256" key="3">
    <source>
        <dbReference type="ARBA" id="ARBA00051998"/>
    </source>
</evidence>
<feature type="binding site" evidence="6">
    <location>
        <begin position="153"/>
        <end position="162"/>
    </location>
    <ligand>
        <name>acetyl-CoA</name>
        <dbReference type="ChEBI" id="CHEBI:57288"/>
    </ligand>
</feature>
<dbReference type="GO" id="GO:0019799">
    <property type="term" value="F:tubulin N-acetyltransferase activity"/>
    <property type="evidence" value="ECO:0007669"/>
    <property type="project" value="UniProtKB-UniRule"/>
</dbReference>
<accession>H2ZDE8</accession>
<feature type="binding site" evidence="6">
    <location>
        <begin position="117"/>
        <end position="130"/>
    </location>
    <ligand>
        <name>acetyl-CoA</name>
        <dbReference type="ChEBI" id="CHEBI:57288"/>
    </ligand>
</feature>
<dbReference type="Pfam" id="PF05301">
    <property type="entry name" value="Acetyltransf_16"/>
    <property type="match status" value="1"/>
</dbReference>
<sequence>MEFDFNINHIFPDEVTLIGEKSPFRNKTNSRLLERNLQIVIDTLGKRSAKAQQLTGSITTFLKSQLNNHRLFILKDDCANNGLGCVIGFLKVGKKRLFVLDRDGNHNEMNPLCVLDFYVHESQQRKGCGLCLFKHMLSMEATKASHLAIDRPSHKFISFLKKHFNLWATIPQVNNFVIFDGFFKNRSDMVRNSSSGSDKISQFRPLSRAVSDGIIKRNRQSDHTVMSTALKD</sequence>
<dbReference type="Ensembl" id="ENSCSAVT00000015792.1">
    <property type="protein sequence ID" value="ENSCSAVP00000015614.1"/>
    <property type="gene ID" value="ENSCSAVG00000009174.1"/>
</dbReference>
<reference evidence="8" key="3">
    <citation type="submission" date="2025-09" db="UniProtKB">
        <authorList>
            <consortium name="Ensembl"/>
        </authorList>
    </citation>
    <scope>IDENTIFICATION</scope>
</reference>
<reference evidence="8" key="2">
    <citation type="submission" date="2025-08" db="UniProtKB">
        <authorList>
            <consortium name="Ensembl"/>
        </authorList>
    </citation>
    <scope>IDENTIFICATION</scope>
</reference>
<dbReference type="EC" id="2.3.1.108" evidence="5 6"/>
<comment type="catalytic activity">
    <reaction evidence="3 6">
        <text>L-lysyl-[alpha-tubulin] + acetyl-CoA = N(6)-acetyl-L-lysyl-[alpha-tubulin] + CoA + H(+)</text>
        <dbReference type="Rhea" id="RHEA:15277"/>
        <dbReference type="Rhea" id="RHEA-COMP:11278"/>
        <dbReference type="Rhea" id="RHEA-COMP:11279"/>
        <dbReference type="ChEBI" id="CHEBI:15378"/>
        <dbReference type="ChEBI" id="CHEBI:29969"/>
        <dbReference type="ChEBI" id="CHEBI:57287"/>
        <dbReference type="ChEBI" id="CHEBI:57288"/>
        <dbReference type="ChEBI" id="CHEBI:61930"/>
        <dbReference type="EC" id="2.3.1.108"/>
    </reaction>
</comment>
<dbReference type="PROSITE" id="PS51730">
    <property type="entry name" value="GNAT_ATAT"/>
    <property type="match status" value="1"/>
</dbReference>
<dbReference type="Gene3D" id="3.40.630.30">
    <property type="match status" value="1"/>
</dbReference>
<protein>
    <recommendedName>
        <fullName evidence="5 6">Alpha-tubulin N-acetyltransferase</fullName>
        <shortName evidence="6">Alpha-TAT</shortName>
        <shortName evidence="6">TAT</shortName>
        <ecNumber evidence="5 6">2.3.1.108</ecNumber>
    </recommendedName>
    <alternativeName>
        <fullName evidence="6">Acetyltransferase mec-17 homolog</fullName>
    </alternativeName>
</protein>
<dbReference type="InParanoid" id="H2ZDE8"/>
<name>H2ZDE8_CIOSA</name>
<comment type="similarity">
    <text evidence="6">Belongs to the acetyltransferase ATAT1 family.</text>
</comment>
<evidence type="ECO:0000256" key="6">
    <source>
        <dbReference type="HAMAP-Rule" id="MF_03130"/>
    </source>
</evidence>
<dbReference type="PANTHER" id="PTHR12327">
    <property type="entry name" value="ALPHA-TUBULIN N-ACETYLTRANSFERASE 1"/>
    <property type="match status" value="1"/>
</dbReference>
<feature type="domain" description="N-acetyltransferase" evidence="7">
    <location>
        <begin position="1"/>
        <end position="183"/>
    </location>
</feature>